<dbReference type="EMBL" id="CP130319">
    <property type="protein sequence ID" value="WNR42842.1"/>
    <property type="molecule type" value="Genomic_DNA"/>
</dbReference>
<gene>
    <name evidence="5" type="ORF">MJB10_17165</name>
</gene>
<dbReference type="SUPFAM" id="SSF46689">
    <property type="entry name" value="Homeodomain-like"/>
    <property type="match status" value="1"/>
</dbReference>
<evidence type="ECO:0000313" key="6">
    <source>
        <dbReference type="Proteomes" id="UP001304650"/>
    </source>
</evidence>
<evidence type="ECO:0000313" key="5">
    <source>
        <dbReference type="EMBL" id="WNR42842.1"/>
    </source>
</evidence>
<evidence type="ECO:0000256" key="1">
    <source>
        <dbReference type="ARBA" id="ARBA00023015"/>
    </source>
</evidence>
<dbReference type="InterPro" id="IPR018060">
    <property type="entry name" value="HTH_AraC"/>
</dbReference>
<evidence type="ECO:0000259" key="4">
    <source>
        <dbReference type="PROSITE" id="PS01124"/>
    </source>
</evidence>
<dbReference type="PANTHER" id="PTHR43280">
    <property type="entry name" value="ARAC-FAMILY TRANSCRIPTIONAL REGULATOR"/>
    <property type="match status" value="1"/>
</dbReference>
<dbReference type="PROSITE" id="PS01124">
    <property type="entry name" value="HTH_ARAC_FAMILY_2"/>
    <property type="match status" value="1"/>
</dbReference>
<dbReference type="InterPro" id="IPR009057">
    <property type="entry name" value="Homeodomain-like_sf"/>
</dbReference>
<dbReference type="Gene3D" id="1.10.10.60">
    <property type="entry name" value="Homeodomain-like"/>
    <property type="match status" value="1"/>
</dbReference>
<dbReference type="Pfam" id="PF12833">
    <property type="entry name" value="HTH_18"/>
    <property type="match status" value="1"/>
</dbReference>
<dbReference type="AlphaFoldDB" id="A0AA96LJ72"/>
<evidence type="ECO:0000256" key="3">
    <source>
        <dbReference type="ARBA" id="ARBA00023163"/>
    </source>
</evidence>
<protein>
    <submittedName>
        <fullName evidence="5">Helix-turn-helix domain-containing protein</fullName>
    </submittedName>
</protein>
<feature type="domain" description="HTH araC/xylS-type" evidence="4">
    <location>
        <begin position="1"/>
        <end position="44"/>
    </location>
</feature>
<evidence type="ECO:0000256" key="2">
    <source>
        <dbReference type="ARBA" id="ARBA00023125"/>
    </source>
</evidence>
<accession>A0AA96LJ72</accession>
<keyword evidence="6" id="KW-1185">Reference proteome</keyword>
<dbReference type="GO" id="GO:0003700">
    <property type="term" value="F:DNA-binding transcription factor activity"/>
    <property type="evidence" value="ECO:0007669"/>
    <property type="project" value="InterPro"/>
</dbReference>
<dbReference type="PANTHER" id="PTHR43280:SF2">
    <property type="entry name" value="HTH-TYPE TRANSCRIPTIONAL REGULATOR EXSA"/>
    <property type="match status" value="1"/>
</dbReference>
<proteinExistence type="predicted"/>
<dbReference type="KEGG" id="proo:MJB10_17165"/>
<keyword evidence="2" id="KW-0238">DNA-binding</keyword>
<name>A0AA96LJ72_9BACL</name>
<sequence>MGSTPVQYLLQCRLKLAKQLLVSTTLSIKQIAFEVGFQQSSYFASIPAFPRSNFAS</sequence>
<dbReference type="RefSeq" id="WP_314796626.1">
    <property type="nucleotide sequence ID" value="NZ_CP130319.1"/>
</dbReference>
<organism evidence="5 6">
    <name type="scientific">Paenibacillus roseopurpureus</name>
    <dbReference type="NCBI Taxonomy" id="2918901"/>
    <lineage>
        <taxon>Bacteria</taxon>
        <taxon>Bacillati</taxon>
        <taxon>Bacillota</taxon>
        <taxon>Bacilli</taxon>
        <taxon>Bacillales</taxon>
        <taxon>Paenibacillaceae</taxon>
        <taxon>Paenibacillus</taxon>
    </lineage>
</organism>
<dbReference type="GO" id="GO:0043565">
    <property type="term" value="F:sequence-specific DNA binding"/>
    <property type="evidence" value="ECO:0007669"/>
    <property type="project" value="InterPro"/>
</dbReference>
<keyword evidence="1" id="KW-0805">Transcription regulation</keyword>
<dbReference type="Proteomes" id="UP001304650">
    <property type="component" value="Chromosome"/>
</dbReference>
<keyword evidence="3" id="KW-0804">Transcription</keyword>
<reference evidence="5" key="1">
    <citation type="submission" date="2022-02" db="EMBL/GenBank/DDBJ databases">
        <title>Paenibacillus sp. MBLB1832 Whole Genome Shotgun Sequencing.</title>
        <authorList>
            <person name="Hwang C.Y."/>
            <person name="Cho E.-S."/>
            <person name="Seo M.-J."/>
        </authorList>
    </citation>
    <scope>NUCLEOTIDE SEQUENCE</scope>
    <source>
        <strain evidence="5">MBLB1832</strain>
    </source>
</reference>